<evidence type="ECO:0000313" key="1">
    <source>
        <dbReference type="EMBL" id="KAJ2801399.1"/>
    </source>
</evidence>
<comment type="caution">
    <text evidence="1">The sequence shown here is derived from an EMBL/GenBank/DDBJ whole genome shotgun (WGS) entry which is preliminary data.</text>
</comment>
<sequence length="316" mass="33370">EDLAILESKTIMVKGKPVKHKRIIAHKDSLVYVNIAGLSALPIATLTKEICDTLSFYGTVIDIEFEQMAGCLVTKAHALIDANAATIPGHVTVKGRRWTLSGKTIDPVCGYCKEAGHRLDNCAKKHQQDQSMPAPTHPLTQANASRISTAASRNTLGGSAATRNCTVPLGGDSTAAGATITSPPPKRSKRNSKKRKQSVVEQRAHTPEGNRMTAVAPITATTAEPTTPPPRFITSFVSNSNAPQLASSAQPSQGDGMVITISPSKAPPQLATSGRVQPEGANARKGARSNTLPISMMGPLELQTSTQEVLDADNNQ</sequence>
<organism evidence="1 2">
    <name type="scientific">Coemansia furcata</name>
    <dbReference type="NCBI Taxonomy" id="417177"/>
    <lineage>
        <taxon>Eukaryota</taxon>
        <taxon>Fungi</taxon>
        <taxon>Fungi incertae sedis</taxon>
        <taxon>Zoopagomycota</taxon>
        <taxon>Kickxellomycotina</taxon>
        <taxon>Kickxellomycetes</taxon>
        <taxon>Kickxellales</taxon>
        <taxon>Kickxellaceae</taxon>
        <taxon>Coemansia</taxon>
    </lineage>
</organism>
<reference evidence="1" key="1">
    <citation type="submission" date="2022-07" db="EMBL/GenBank/DDBJ databases">
        <title>Phylogenomic reconstructions and comparative analyses of Kickxellomycotina fungi.</title>
        <authorList>
            <person name="Reynolds N.K."/>
            <person name="Stajich J.E."/>
            <person name="Barry K."/>
            <person name="Grigoriev I.V."/>
            <person name="Crous P."/>
            <person name="Smith M.E."/>
        </authorList>
    </citation>
    <scope>NUCLEOTIDE SEQUENCE</scope>
    <source>
        <strain evidence="1">CBS 102833</strain>
    </source>
</reference>
<gene>
    <name evidence="1" type="ORF">H4S07_004950</name>
</gene>
<evidence type="ECO:0000313" key="2">
    <source>
        <dbReference type="Proteomes" id="UP001140096"/>
    </source>
</evidence>
<name>A0ACC1L5P2_9FUNG</name>
<protein>
    <submittedName>
        <fullName evidence="1">Uncharacterized protein</fullName>
    </submittedName>
</protein>
<feature type="non-terminal residue" evidence="1">
    <location>
        <position position="316"/>
    </location>
</feature>
<dbReference type="EMBL" id="JANBUP010002202">
    <property type="protein sequence ID" value="KAJ2801399.1"/>
    <property type="molecule type" value="Genomic_DNA"/>
</dbReference>
<feature type="non-terminal residue" evidence="1">
    <location>
        <position position="1"/>
    </location>
</feature>
<accession>A0ACC1L5P2</accession>
<proteinExistence type="predicted"/>
<dbReference type="Proteomes" id="UP001140096">
    <property type="component" value="Unassembled WGS sequence"/>
</dbReference>
<keyword evidence="2" id="KW-1185">Reference proteome</keyword>